<dbReference type="GeneID" id="40088524"/>
<evidence type="ECO:0000313" key="1">
    <source>
        <dbReference type="EMBL" id="AUZ95280.1"/>
    </source>
</evidence>
<name>A0A2L0V0I8_9CAUD</name>
<dbReference type="KEGG" id="vg:40088524"/>
<organism evidence="1 2">
    <name type="scientific">Agrobacterium phage Atu_ph07</name>
    <dbReference type="NCBI Taxonomy" id="2024264"/>
    <lineage>
        <taxon>Viruses</taxon>
        <taxon>Duplodnaviria</taxon>
        <taxon>Heunggongvirae</taxon>
        <taxon>Uroviricota</taxon>
        <taxon>Caudoviricetes</taxon>
        <taxon>Polybotosvirus</taxon>
        <taxon>Polybotosvirus Atuph07</taxon>
    </lineage>
</organism>
<accession>A0A2L0V0I8</accession>
<keyword evidence="2" id="KW-1185">Reference proteome</keyword>
<dbReference type="Proteomes" id="UP000223025">
    <property type="component" value="Segment"/>
</dbReference>
<dbReference type="RefSeq" id="YP_009612186.1">
    <property type="nucleotide sequence ID" value="NC_042013.1"/>
</dbReference>
<protein>
    <submittedName>
        <fullName evidence="1">Uncharacterized protein</fullName>
    </submittedName>
</protein>
<sequence length="153" mass="17968">MMTIYKVYKETYNAQSCVWVVDKGSEKYVNCTATDICNAIKNLNKNFHYDEISHIKKNIKAVETHFEFLAKKLAIVKKLTTDELTTMGINYFGILSEFKNTLIRLQDFERDYISHLKFEGYLRNERYSFKEIYLHETVDLSGGTVIVPKQEKD</sequence>
<proteinExistence type="predicted"/>
<reference evidence="1 2" key="1">
    <citation type="submission" date="2017-06" db="EMBL/GenBank/DDBJ databases">
        <authorList>
            <person name="Kim H.J."/>
            <person name="Triplett B.A."/>
        </authorList>
    </citation>
    <scope>NUCLEOTIDE SEQUENCE [LARGE SCALE GENOMIC DNA]</scope>
</reference>
<evidence type="ECO:0000313" key="2">
    <source>
        <dbReference type="Proteomes" id="UP000223025"/>
    </source>
</evidence>
<dbReference type="EMBL" id="MF403008">
    <property type="protein sequence ID" value="AUZ95280.1"/>
    <property type="molecule type" value="Genomic_DNA"/>
</dbReference>